<accession>A0A927N6F9</accession>
<evidence type="ECO:0000313" key="2">
    <source>
        <dbReference type="EMBL" id="MBE1612532.1"/>
    </source>
</evidence>
<gene>
    <name evidence="2" type="ORF">HEB94_009380</name>
</gene>
<organism evidence="2 3">
    <name type="scientific">Actinopolymorpha pittospori</name>
    <dbReference type="NCBI Taxonomy" id="648752"/>
    <lineage>
        <taxon>Bacteria</taxon>
        <taxon>Bacillati</taxon>
        <taxon>Actinomycetota</taxon>
        <taxon>Actinomycetes</taxon>
        <taxon>Propionibacteriales</taxon>
        <taxon>Actinopolymorphaceae</taxon>
        <taxon>Actinopolymorpha</taxon>
    </lineage>
</organism>
<sequence>MVLRLAVIGAALIVMGFGHLLGDSPWTAVAGGVVLVVAGILAAVRYRRGLPVSRLIGGGRR</sequence>
<dbReference type="EMBL" id="JADBEM010000001">
    <property type="protein sequence ID" value="MBE1612532.1"/>
    <property type="molecule type" value="Genomic_DNA"/>
</dbReference>
<feature type="transmembrane region" description="Helical" evidence="1">
    <location>
        <begin position="26"/>
        <end position="44"/>
    </location>
</feature>
<dbReference type="RefSeq" id="WP_192755562.1">
    <property type="nucleotide sequence ID" value="NZ_BAABJL010000194.1"/>
</dbReference>
<protein>
    <submittedName>
        <fullName evidence="2">Uncharacterized protein</fullName>
    </submittedName>
</protein>
<reference evidence="2" key="1">
    <citation type="submission" date="2020-10" db="EMBL/GenBank/DDBJ databases">
        <title>Sequencing the genomes of 1000 actinobacteria strains.</title>
        <authorList>
            <person name="Klenk H.-P."/>
        </authorList>
    </citation>
    <scope>NUCLEOTIDE SEQUENCE</scope>
    <source>
        <strain evidence="2">DSM 45354</strain>
    </source>
</reference>
<proteinExistence type="predicted"/>
<evidence type="ECO:0000256" key="1">
    <source>
        <dbReference type="SAM" id="Phobius"/>
    </source>
</evidence>
<evidence type="ECO:0000313" key="3">
    <source>
        <dbReference type="Proteomes" id="UP000638648"/>
    </source>
</evidence>
<name>A0A927N6F9_9ACTN</name>
<keyword evidence="1" id="KW-0812">Transmembrane</keyword>
<dbReference type="AlphaFoldDB" id="A0A927N6F9"/>
<keyword evidence="1" id="KW-0472">Membrane</keyword>
<keyword evidence="1" id="KW-1133">Transmembrane helix</keyword>
<keyword evidence="3" id="KW-1185">Reference proteome</keyword>
<comment type="caution">
    <text evidence="2">The sequence shown here is derived from an EMBL/GenBank/DDBJ whole genome shotgun (WGS) entry which is preliminary data.</text>
</comment>
<dbReference type="Proteomes" id="UP000638648">
    <property type="component" value="Unassembled WGS sequence"/>
</dbReference>